<evidence type="ECO:0000256" key="2">
    <source>
        <dbReference type="ARBA" id="ARBA00023157"/>
    </source>
</evidence>
<dbReference type="SUPFAM" id="SSF54403">
    <property type="entry name" value="Cystatin/monellin"/>
    <property type="match status" value="2"/>
</dbReference>
<reference evidence="6" key="1">
    <citation type="submission" date="2025-08" db="UniProtKB">
        <authorList>
            <consortium name="Ensembl"/>
        </authorList>
    </citation>
    <scope>IDENTIFICATION</scope>
</reference>
<evidence type="ECO:0000313" key="7">
    <source>
        <dbReference type="Proteomes" id="UP000265020"/>
    </source>
</evidence>
<proteinExistence type="predicted"/>
<dbReference type="GO" id="GO:0005576">
    <property type="term" value="C:extracellular region"/>
    <property type="evidence" value="ECO:0007669"/>
    <property type="project" value="TreeGrafter"/>
</dbReference>
<dbReference type="Proteomes" id="UP000265020">
    <property type="component" value="Unassembled WGS sequence"/>
</dbReference>
<dbReference type="InterPro" id="IPR000010">
    <property type="entry name" value="Cystatin_dom"/>
</dbReference>
<dbReference type="InterPro" id="IPR046350">
    <property type="entry name" value="Cystatin_sf"/>
</dbReference>
<dbReference type="Ensembl" id="ENSCVAT00000021977.1">
    <property type="protein sequence ID" value="ENSCVAP00000014210.1"/>
    <property type="gene ID" value="ENSCVAG00000016811.1"/>
</dbReference>
<dbReference type="InterPro" id="IPR050735">
    <property type="entry name" value="Kininogen_Fetuin_HRG"/>
</dbReference>
<evidence type="ECO:0000256" key="4">
    <source>
        <dbReference type="SAM" id="MobiDB-lite"/>
    </source>
</evidence>
<keyword evidence="2" id="KW-1015">Disulfide bond</keyword>
<feature type="domain" description="Cystatin fetuin-B-type" evidence="5">
    <location>
        <begin position="139"/>
        <end position="265"/>
    </location>
</feature>
<dbReference type="FunFam" id="3.10.450.10:FF:000002">
    <property type="entry name" value="Kininogen 1"/>
    <property type="match status" value="1"/>
</dbReference>
<evidence type="ECO:0000313" key="6">
    <source>
        <dbReference type="Ensembl" id="ENSCVAP00000014210.1"/>
    </source>
</evidence>
<reference evidence="6" key="2">
    <citation type="submission" date="2025-09" db="UniProtKB">
        <authorList>
            <consortium name="Ensembl"/>
        </authorList>
    </citation>
    <scope>IDENTIFICATION</scope>
</reference>
<sequence>PAQSVIQASTFHAVDSSCLLVLQGRGCNNPDAERVAEEALEQINQDRTDGYILTLNRLYDLSHTPKQENGGSVYNLTIDVLETQCHIVSRKPWKQCKVRDISDIPVYGECQVSVQVDAQVKLESYSCSLREVAATSIVHRCPDCPTAVNLNDPVIKETAKLSLQKFNKESRLANYFALENITKASSQWVVGPAYFVEFTVLETECSKETDVSELNNCRPMNCQFAHKGFCTGSHVTLEETFNSGSPVGDPESFFRKHESVDVKCEIYEPQASTVEEQAHAQAASGHPDNHHHNHTHLHPHEHVHSVSKATNITVSKPKGQLGRTVFELATPRSAPSASSCPGARRHALHLDSPFL</sequence>
<dbReference type="AlphaFoldDB" id="A0A3Q2FZK1"/>
<dbReference type="InterPro" id="IPR025764">
    <property type="entry name" value="Cystatin_Fetuin_B"/>
</dbReference>
<dbReference type="STRING" id="28743.ENSCVAP00000014210"/>
<dbReference type="Gene3D" id="3.10.450.10">
    <property type="match status" value="2"/>
</dbReference>
<accession>A0A3Q2FZK1</accession>
<keyword evidence="3" id="KW-0325">Glycoprotein</keyword>
<dbReference type="PROSITE" id="PS51530">
    <property type="entry name" value="CYSTATIN_FETUIN_B"/>
    <property type="match status" value="2"/>
</dbReference>
<name>A0A3Q2FZK1_CYPVA</name>
<dbReference type="GO" id="GO:0004869">
    <property type="term" value="F:cysteine-type endopeptidase inhibitor activity"/>
    <property type="evidence" value="ECO:0007669"/>
    <property type="project" value="InterPro"/>
</dbReference>
<dbReference type="Pfam" id="PF00031">
    <property type="entry name" value="Cystatin"/>
    <property type="match status" value="1"/>
</dbReference>
<dbReference type="CDD" id="cd00042">
    <property type="entry name" value="CY"/>
    <property type="match status" value="1"/>
</dbReference>
<evidence type="ECO:0000256" key="3">
    <source>
        <dbReference type="ARBA" id="ARBA00023180"/>
    </source>
</evidence>
<evidence type="ECO:0000256" key="1">
    <source>
        <dbReference type="ARBA" id="ARBA00022729"/>
    </source>
</evidence>
<organism evidence="6 7">
    <name type="scientific">Cyprinodon variegatus</name>
    <name type="common">Sheepshead minnow</name>
    <dbReference type="NCBI Taxonomy" id="28743"/>
    <lineage>
        <taxon>Eukaryota</taxon>
        <taxon>Metazoa</taxon>
        <taxon>Chordata</taxon>
        <taxon>Craniata</taxon>
        <taxon>Vertebrata</taxon>
        <taxon>Euteleostomi</taxon>
        <taxon>Actinopterygii</taxon>
        <taxon>Neopterygii</taxon>
        <taxon>Teleostei</taxon>
        <taxon>Neoteleostei</taxon>
        <taxon>Acanthomorphata</taxon>
        <taxon>Ovalentaria</taxon>
        <taxon>Atherinomorphae</taxon>
        <taxon>Cyprinodontiformes</taxon>
        <taxon>Cyprinodontidae</taxon>
        <taxon>Cyprinodon</taxon>
    </lineage>
</organism>
<feature type="region of interest" description="Disordered" evidence="4">
    <location>
        <begin position="275"/>
        <end position="307"/>
    </location>
</feature>
<protein>
    <submittedName>
        <fullName evidence="6">Fetuin-B-like</fullName>
    </submittedName>
</protein>
<evidence type="ECO:0000259" key="5">
    <source>
        <dbReference type="PROSITE" id="PS51530"/>
    </source>
</evidence>
<dbReference type="SMART" id="SM00043">
    <property type="entry name" value="CY"/>
    <property type="match status" value="2"/>
</dbReference>
<keyword evidence="1" id="KW-0732">Signal</keyword>
<dbReference type="PANTHER" id="PTHR13814:SF17">
    <property type="entry name" value="FETUIN-B PRECURSOR"/>
    <property type="match status" value="1"/>
</dbReference>
<keyword evidence="7" id="KW-1185">Reference proteome</keyword>
<dbReference type="PANTHER" id="PTHR13814">
    <property type="entry name" value="FETUIN"/>
    <property type="match status" value="1"/>
</dbReference>
<feature type="domain" description="Cystatin fetuin-B-type" evidence="5">
    <location>
        <begin position="16"/>
        <end position="128"/>
    </location>
</feature>
<dbReference type="GeneTree" id="ENSGT00950000182930"/>